<accession>A0A6A6Y244</accession>
<reference evidence="3" key="3">
    <citation type="submission" date="2025-04" db="UniProtKB">
        <authorList>
            <consortium name="RefSeq"/>
        </authorList>
    </citation>
    <scope>IDENTIFICATION</scope>
    <source>
        <strain evidence="3">CBS 304.34</strain>
    </source>
</reference>
<dbReference type="Proteomes" id="UP000504636">
    <property type="component" value="Unplaced"/>
</dbReference>
<organism evidence="1">
    <name type="scientific">Mytilinidion resinicola</name>
    <dbReference type="NCBI Taxonomy" id="574789"/>
    <lineage>
        <taxon>Eukaryota</taxon>
        <taxon>Fungi</taxon>
        <taxon>Dikarya</taxon>
        <taxon>Ascomycota</taxon>
        <taxon>Pezizomycotina</taxon>
        <taxon>Dothideomycetes</taxon>
        <taxon>Pleosporomycetidae</taxon>
        <taxon>Mytilinidiales</taxon>
        <taxon>Mytilinidiaceae</taxon>
        <taxon>Mytilinidion</taxon>
    </lineage>
</organism>
<evidence type="ECO:0000313" key="2">
    <source>
        <dbReference type="Proteomes" id="UP000504636"/>
    </source>
</evidence>
<dbReference type="GeneID" id="54454210"/>
<name>A0A6A6Y244_9PEZI</name>
<dbReference type="RefSeq" id="XP_033569038.1">
    <property type="nucleotide sequence ID" value="XM_033713317.1"/>
</dbReference>
<protein>
    <submittedName>
        <fullName evidence="1 3">Uncharacterized protein</fullName>
    </submittedName>
</protein>
<dbReference type="AlphaFoldDB" id="A0A6A6Y244"/>
<dbReference type="EMBL" id="MU003725">
    <property type="protein sequence ID" value="KAF2802074.1"/>
    <property type="molecule type" value="Genomic_DNA"/>
</dbReference>
<keyword evidence="2" id="KW-1185">Reference proteome</keyword>
<evidence type="ECO:0000313" key="1">
    <source>
        <dbReference type="EMBL" id="KAF2802074.1"/>
    </source>
</evidence>
<reference evidence="1 3" key="1">
    <citation type="journal article" date="2020" name="Stud. Mycol.">
        <title>101 Dothideomycetes genomes: a test case for predicting lifestyles and emergence of pathogens.</title>
        <authorList>
            <person name="Haridas S."/>
            <person name="Albert R."/>
            <person name="Binder M."/>
            <person name="Bloem J."/>
            <person name="Labutti K."/>
            <person name="Salamov A."/>
            <person name="Andreopoulos B."/>
            <person name="Baker S."/>
            <person name="Barry K."/>
            <person name="Bills G."/>
            <person name="Bluhm B."/>
            <person name="Cannon C."/>
            <person name="Castanera R."/>
            <person name="Culley D."/>
            <person name="Daum C."/>
            <person name="Ezra D."/>
            <person name="Gonzalez J."/>
            <person name="Henrissat B."/>
            <person name="Kuo A."/>
            <person name="Liang C."/>
            <person name="Lipzen A."/>
            <person name="Lutzoni F."/>
            <person name="Magnuson J."/>
            <person name="Mondo S."/>
            <person name="Nolan M."/>
            <person name="Ohm R."/>
            <person name="Pangilinan J."/>
            <person name="Park H.-J."/>
            <person name="Ramirez L."/>
            <person name="Alfaro M."/>
            <person name="Sun H."/>
            <person name="Tritt A."/>
            <person name="Yoshinaga Y."/>
            <person name="Zwiers L.-H."/>
            <person name="Turgeon B."/>
            <person name="Goodwin S."/>
            <person name="Spatafora J."/>
            <person name="Crous P."/>
            <person name="Grigoriev I."/>
        </authorList>
    </citation>
    <scope>NUCLEOTIDE SEQUENCE</scope>
    <source>
        <strain evidence="1 3">CBS 304.34</strain>
    </source>
</reference>
<proteinExistence type="predicted"/>
<gene>
    <name evidence="1 3" type="ORF">BDZ99DRAFT_208964</name>
</gene>
<evidence type="ECO:0000313" key="3">
    <source>
        <dbReference type="RefSeq" id="XP_033569038.1"/>
    </source>
</evidence>
<sequence>MLIGNSLASLLVFLSIMRQSHLAAFIVFILDVDLLFQSKHFPDGQPFMHTLSIALYFSRRSSQCGA</sequence>
<reference evidence="3" key="2">
    <citation type="submission" date="2020-04" db="EMBL/GenBank/DDBJ databases">
        <authorList>
            <consortium name="NCBI Genome Project"/>
        </authorList>
    </citation>
    <scope>NUCLEOTIDE SEQUENCE</scope>
    <source>
        <strain evidence="3">CBS 304.34</strain>
    </source>
</reference>